<gene>
    <name evidence="2" type="ORF">POL68_16965</name>
</gene>
<name>A0ABT5D925_9BACT</name>
<proteinExistence type="predicted"/>
<keyword evidence="3" id="KW-1185">Reference proteome</keyword>
<comment type="caution">
    <text evidence="2">The sequence shown here is derived from an EMBL/GenBank/DDBJ whole genome shotgun (WGS) entry which is preliminary data.</text>
</comment>
<reference evidence="2 3" key="1">
    <citation type="submission" date="2022-11" db="EMBL/GenBank/DDBJ databases">
        <title>Minimal conservation of predation-associated metabolite biosynthetic gene clusters underscores biosynthetic potential of Myxococcota including descriptions for ten novel species: Archangium lansinium sp. nov., Myxococcus landrumus sp. nov., Nannocystis bai.</title>
        <authorList>
            <person name="Ahearne A."/>
            <person name="Stevens C."/>
            <person name="Dowd S."/>
        </authorList>
    </citation>
    <scope>NUCLEOTIDE SEQUENCE [LARGE SCALE GENOMIC DNA]</scope>
    <source>
        <strain evidence="2 3">NCWAL01</strain>
    </source>
</reference>
<evidence type="ECO:0000313" key="2">
    <source>
        <dbReference type="EMBL" id="MDC0710171.1"/>
    </source>
</evidence>
<feature type="chain" id="PRO_5047451976" description="Lipoprotein" evidence="1">
    <location>
        <begin position="22"/>
        <end position="96"/>
    </location>
</feature>
<evidence type="ECO:0000256" key="1">
    <source>
        <dbReference type="SAM" id="SignalP"/>
    </source>
</evidence>
<feature type="signal peptide" evidence="1">
    <location>
        <begin position="1"/>
        <end position="21"/>
    </location>
</feature>
<dbReference type="EMBL" id="JAQNDM010000002">
    <property type="protein sequence ID" value="MDC0710171.1"/>
    <property type="molecule type" value="Genomic_DNA"/>
</dbReference>
<keyword evidence="1" id="KW-0732">Signal</keyword>
<organism evidence="2 3">
    <name type="scientific">Stigmatella ashevillensis</name>
    <dbReference type="NCBI Taxonomy" id="2995309"/>
    <lineage>
        <taxon>Bacteria</taxon>
        <taxon>Pseudomonadati</taxon>
        <taxon>Myxococcota</taxon>
        <taxon>Myxococcia</taxon>
        <taxon>Myxococcales</taxon>
        <taxon>Cystobacterineae</taxon>
        <taxon>Archangiaceae</taxon>
        <taxon>Stigmatella</taxon>
    </lineage>
</organism>
<protein>
    <recommendedName>
        <fullName evidence="4">Lipoprotein</fullName>
    </recommendedName>
</protein>
<dbReference type="RefSeq" id="WP_272139364.1">
    <property type="nucleotide sequence ID" value="NZ_JAQNDM010000002.1"/>
</dbReference>
<sequence>MNPTFALLLCLLATGCSTLPATQFSLPKERATECAANCESLDMKLTAMVVIRNSAGCVCEPKDALPQTAARRNAASTLAGTVVAEDDERAEPKQVR</sequence>
<evidence type="ECO:0000313" key="3">
    <source>
        <dbReference type="Proteomes" id="UP001221838"/>
    </source>
</evidence>
<accession>A0ABT5D925</accession>
<dbReference type="Proteomes" id="UP001221838">
    <property type="component" value="Unassembled WGS sequence"/>
</dbReference>
<evidence type="ECO:0008006" key="4">
    <source>
        <dbReference type="Google" id="ProtNLM"/>
    </source>
</evidence>